<evidence type="ECO:0000256" key="1">
    <source>
        <dbReference type="ARBA" id="ARBA00006019"/>
    </source>
</evidence>
<feature type="domain" description="Cullin N-terminal" evidence="3">
    <location>
        <begin position="12"/>
        <end position="176"/>
    </location>
</feature>
<dbReference type="Gene3D" id="1.20.1310.10">
    <property type="entry name" value="Cullin Repeats"/>
    <property type="match status" value="1"/>
</dbReference>
<dbReference type="PANTHER" id="PTHR11932">
    <property type="entry name" value="CULLIN"/>
    <property type="match status" value="1"/>
</dbReference>
<dbReference type="AlphaFoldDB" id="A0A1I8A2X7"/>
<evidence type="ECO:0000313" key="5">
    <source>
        <dbReference type="WBParaSite" id="L893_g32323.t1"/>
    </source>
</evidence>
<dbReference type="InterPro" id="IPR045093">
    <property type="entry name" value="Cullin"/>
</dbReference>
<dbReference type="GO" id="GO:0031625">
    <property type="term" value="F:ubiquitin protein ligase binding"/>
    <property type="evidence" value="ECO:0007669"/>
    <property type="project" value="InterPro"/>
</dbReference>
<keyword evidence="4" id="KW-1185">Reference proteome</keyword>
<dbReference type="GO" id="GO:0006511">
    <property type="term" value="P:ubiquitin-dependent protein catabolic process"/>
    <property type="evidence" value="ECO:0007669"/>
    <property type="project" value="InterPro"/>
</dbReference>
<evidence type="ECO:0000256" key="2">
    <source>
        <dbReference type="ARBA" id="ARBA00022786"/>
    </source>
</evidence>
<evidence type="ECO:0000313" key="4">
    <source>
        <dbReference type="Proteomes" id="UP000095287"/>
    </source>
</evidence>
<dbReference type="InterPro" id="IPR016159">
    <property type="entry name" value="Cullin_repeat-like_dom_sf"/>
</dbReference>
<keyword evidence="2" id="KW-0833">Ubl conjugation pathway</keyword>
<accession>A0A1I8A2X7</accession>
<protein>
    <submittedName>
        <fullName evidence="5">Cullin domain-containing protein</fullName>
    </submittedName>
</protein>
<evidence type="ECO:0000259" key="3">
    <source>
        <dbReference type="Pfam" id="PF00888"/>
    </source>
</evidence>
<dbReference type="WBParaSite" id="L893_g32323.t1">
    <property type="protein sequence ID" value="L893_g32323.t1"/>
    <property type="gene ID" value="L893_g32323"/>
</dbReference>
<organism evidence="4 5">
    <name type="scientific">Steinernema glaseri</name>
    <dbReference type="NCBI Taxonomy" id="37863"/>
    <lineage>
        <taxon>Eukaryota</taxon>
        <taxon>Metazoa</taxon>
        <taxon>Ecdysozoa</taxon>
        <taxon>Nematoda</taxon>
        <taxon>Chromadorea</taxon>
        <taxon>Rhabditida</taxon>
        <taxon>Tylenchina</taxon>
        <taxon>Panagrolaimomorpha</taxon>
        <taxon>Strongyloidoidea</taxon>
        <taxon>Steinernematidae</taxon>
        <taxon>Steinernema</taxon>
    </lineage>
</organism>
<reference evidence="5" key="1">
    <citation type="submission" date="2016-11" db="UniProtKB">
        <authorList>
            <consortium name="WormBaseParasite"/>
        </authorList>
    </citation>
    <scope>IDENTIFICATION</scope>
</reference>
<sequence length="185" mass="21609">MQRNARLTQAAWNSIEPTLQRIFAIEHVSIKEYMILCSKVQEYCRDQTDNGRLVGVGRAHVIYAALKQFLQKFVSQKAEKIRALPLAEDRLLEYRSTWENYVFSAKITNGTFRYLNQHWVKRHNESLTPLELATGRKAFDADVLCMVIWKEEMFTKIETNVTKAALELLEADRNKERGVRMDLVK</sequence>
<comment type="similarity">
    <text evidence="1">Belongs to the cullin family.</text>
</comment>
<dbReference type="Proteomes" id="UP000095287">
    <property type="component" value="Unplaced"/>
</dbReference>
<dbReference type="InterPro" id="IPR001373">
    <property type="entry name" value="Cullin_N"/>
</dbReference>
<dbReference type="SUPFAM" id="SSF74788">
    <property type="entry name" value="Cullin repeat-like"/>
    <property type="match status" value="1"/>
</dbReference>
<proteinExistence type="inferred from homology"/>
<name>A0A1I8A2X7_9BILA</name>
<dbReference type="Pfam" id="PF00888">
    <property type="entry name" value="Cullin"/>
    <property type="match status" value="1"/>
</dbReference>